<reference evidence="1" key="1">
    <citation type="submission" date="2020-03" db="EMBL/GenBank/DDBJ databases">
        <title>The deep terrestrial virosphere.</title>
        <authorList>
            <person name="Holmfeldt K."/>
            <person name="Nilsson E."/>
            <person name="Simone D."/>
            <person name="Lopez-Fernandez M."/>
            <person name="Wu X."/>
            <person name="de Brujin I."/>
            <person name="Lundin D."/>
            <person name="Andersson A."/>
            <person name="Bertilsson S."/>
            <person name="Dopson M."/>
        </authorList>
    </citation>
    <scope>NUCLEOTIDE SEQUENCE</scope>
    <source>
        <strain evidence="1">TM448B03633</strain>
    </source>
</reference>
<gene>
    <name evidence="1" type="ORF">TM448B03633_0002</name>
</gene>
<dbReference type="AlphaFoldDB" id="A0A6M3XXV1"/>
<proteinExistence type="predicted"/>
<protein>
    <submittedName>
        <fullName evidence="1">Uncharacterized protein</fullName>
    </submittedName>
</protein>
<sequence length="113" mass="12656">MEYKRYRDDVTIEGDTAIETLEAREVPEEYVLEVTHMMIADVTTVGQTLEVGYISPAGDYKVLGATSEALGFEYQLIGHAWLMAGEKPYGRVTTSVDGDDIHFSVHGKLWKIE</sequence>
<dbReference type="EMBL" id="MT145030">
    <property type="protein sequence ID" value="QJI02779.1"/>
    <property type="molecule type" value="Genomic_DNA"/>
</dbReference>
<evidence type="ECO:0000313" key="1">
    <source>
        <dbReference type="EMBL" id="QJI02779.1"/>
    </source>
</evidence>
<organism evidence="1">
    <name type="scientific">viral metagenome</name>
    <dbReference type="NCBI Taxonomy" id="1070528"/>
    <lineage>
        <taxon>unclassified sequences</taxon>
        <taxon>metagenomes</taxon>
        <taxon>organismal metagenomes</taxon>
    </lineage>
</organism>
<name>A0A6M3XXV1_9ZZZZ</name>
<accession>A0A6M3XXV1</accession>